<comment type="caution">
    <text evidence="1">The sequence shown here is derived from an EMBL/GenBank/DDBJ whole genome shotgun (WGS) entry which is preliminary data.</text>
</comment>
<dbReference type="Proteomes" id="UP001597045">
    <property type="component" value="Unassembled WGS sequence"/>
</dbReference>
<dbReference type="Gene3D" id="2.40.30.100">
    <property type="entry name" value="AF2212/PG0164-like"/>
    <property type="match status" value="1"/>
</dbReference>
<sequence length="145" mass="15881">MKFRTTIELGGKTATGFAVPDEVVEDLGSGKRPAVKVTIGGFTYRTTVARMGGRYMVPLSAENRTGAGVEAGEDVDVTIDLDTEPRMVDVPEDFAKAMAQAGIRPTFDKMSFTHRKEWVRSIEDAKSEATRQRRIDKAVTAIKAK</sequence>
<dbReference type="InterPro" id="IPR037079">
    <property type="entry name" value="AF2212/PG0164-like_sf"/>
</dbReference>
<dbReference type="Pfam" id="PF08922">
    <property type="entry name" value="DUF1905"/>
    <property type="match status" value="1"/>
</dbReference>
<name>A0ABW3M6H9_9PSEU</name>
<keyword evidence="2" id="KW-1185">Reference proteome</keyword>
<evidence type="ECO:0000313" key="2">
    <source>
        <dbReference type="Proteomes" id="UP001597045"/>
    </source>
</evidence>
<proteinExistence type="predicted"/>
<dbReference type="SUPFAM" id="SSF141694">
    <property type="entry name" value="AF2212/PG0164-like"/>
    <property type="match status" value="1"/>
</dbReference>
<accession>A0ABW3M6H9</accession>
<gene>
    <name evidence="1" type="ORF">ACFQ1S_10230</name>
</gene>
<protein>
    <submittedName>
        <fullName evidence="1">YdeI/OmpD-associated family protein</fullName>
    </submittedName>
</protein>
<evidence type="ECO:0000313" key="1">
    <source>
        <dbReference type="EMBL" id="MFD1045912.1"/>
    </source>
</evidence>
<organism evidence="1 2">
    <name type="scientific">Kibdelosporangium lantanae</name>
    <dbReference type="NCBI Taxonomy" id="1497396"/>
    <lineage>
        <taxon>Bacteria</taxon>
        <taxon>Bacillati</taxon>
        <taxon>Actinomycetota</taxon>
        <taxon>Actinomycetes</taxon>
        <taxon>Pseudonocardiales</taxon>
        <taxon>Pseudonocardiaceae</taxon>
        <taxon>Kibdelosporangium</taxon>
    </lineage>
</organism>
<dbReference type="InterPro" id="IPR015018">
    <property type="entry name" value="DUF1905"/>
</dbReference>
<reference evidence="2" key="1">
    <citation type="journal article" date="2019" name="Int. J. Syst. Evol. Microbiol.">
        <title>The Global Catalogue of Microorganisms (GCM) 10K type strain sequencing project: providing services to taxonomists for standard genome sequencing and annotation.</title>
        <authorList>
            <consortium name="The Broad Institute Genomics Platform"/>
            <consortium name="The Broad Institute Genome Sequencing Center for Infectious Disease"/>
            <person name="Wu L."/>
            <person name="Ma J."/>
        </authorList>
    </citation>
    <scope>NUCLEOTIDE SEQUENCE [LARGE SCALE GENOMIC DNA]</scope>
    <source>
        <strain evidence="2">JCM 31486</strain>
    </source>
</reference>
<dbReference type="Pfam" id="PF13376">
    <property type="entry name" value="OmdA"/>
    <property type="match status" value="1"/>
</dbReference>
<dbReference type="EMBL" id="JBHTIS010000453">
    <property type="protein sequence ID" value="MFD1045912.1"/>
    <property type="molecule type" value="Genomic_DNA"/>
</dbReference>